<dbReference type="Gene3D" id="1.10.10.10">
    <property type="entry name" value="Winged helix-like DNA-binding domain superfamily/Winged helix DNA-binding domain"/>
    <property type="match status" value="1"/>
</dbReference>
<dbReference type="InterPro" id="IPR027417">
    <property type="entry name" value="P-loop_NTPase"/>
</dbReference>
<evidence type="ECO:0000256" key="3">
    <source>
        <dbReference type="ARBA" id="ARBA00022737"/>
    </source>
</evidence>
<name>A0A7J0FE95_9ERIC</name>
<dbReference type="Gene3D" id="3.80.10.10">
    <property type="entry name" value="Ribonuclease Inhibitor"/>
    <property type="match status" value="1"/>
</dbReference>
<dbReference type="InterPro" id="IPR050905">
    <property type="entry name" value="Plant_NBS-LRR"/>
</dbReference>
<dbReference type="InterPro" id="IPR042197">
    <property type="entry name" value="Apaf_helical"/>
</dbReference>
<evidence type="ECO:0000256" key="2">
    <source>
        <dbReference type="ARBA" id="ARBA00022614"/>
    </source>
</evidence>
<dbReference type="OrthoDB" id="1579323at2759"/>
<keyword evidence="6" id="KW-0175">Coiled coil</keyword>
<organism evidence="9 10">
    <name type="scientific">Actinidia rufa</name>
    <dbReference type="NCBI Taxonomy" id="165716"/>
    <lineage>
        <taxon>Eukaryota</taxon>
        <taxon>Viridiplantae</taxon>
        <taxon>Streptophyta</taxon>
        <taxon>Embryophyta</taxon>
        <taxon>Tracheophyta</taxon>
        <taxon>Spermatophyta</taxon>
        <taxon>Magnoliopsida</taxon>
        <taxon>eudicotyledons</taxon>
        <taxon>Gunneridae</taxon>
        <taxon>Pentapetalae</taxon>
        <taxon>asterids</taxon>
        <taxon>Ericales</taxon>
        <taxon>Actinidiaceae</taxon>
        <taxon>Actinidia</taxon>
    </lineage>
</organism>
<dbReference type="Gene3D" id="3.40.50.300">
    <property type="entry name" value="P-loop containing nucleotide triphosphate hydrolases"/>
    <property type="match status" value="1"/>
</dbReference>
<feature type="domain" description="NB-ARC" evidence="7">
    <location>
        <begin position="150"/>
        <end position="312"/>
    </location>
</feature>
<evidence type="ECO:0000256" key="5">
    <source>
        <dbReference type="ARBA" id="ARBA00022840"/>
    </source>
</evidence>
<evidence type="ECO:0000313" key="9">
    <source>
        <dbReference type="EMBL" id="GFY96247.1"/>
    </source>
</evidence>
<dbReference type="InterPro" id="IPR057135">
    <property type="entry name" value="At4g27190-like_LRR"/>
</dbReference>
<dbReference type="Pfam" id="PF00931">
    <property type="entry name" value="NB-ARC"/>
    <property type="match status" value="1"/>
</dbReference>
<protein>
    <recommendedName>
        <fullName evidence="11">NB-ARC domain-containing disease resistance protein</fullName>
    </recommendedName>
</protein>
<dbReference type="GO" id="GO:0043531">
    <property type="term" value="F:ADP binding"/>
    <property type="evidence" value="ECO:0007669"/>
    <property type="project" value="InterPro"/>
</dbReference>
<comment type="caution">
    <text evidence="9">The sequence shown here is derived from an EMBL/GenBank/DDBJ whole genome shotgun (WGS) entry which is preliminary data.</text>
</comment>
<dbReference type="Pfam" id="PF23247">
    <property type="entry name" value="LRR_RPS2"/>
    <property type="match status" value="1"/>
</dbReference>
<evidence type="ECO:0000256" key="4">
    <source>
        <dbReference type="ARBA" id="ARBA00022821"/>
    </source>
</evidence>
<keyword evidence="3" id="KW-0677">Repeat</keyword>
<evidence type="ECO:0000259" key="7">
    <source>
        <dbReference type="Pfam" id="PF00931"/>
    </source>
</evidence>
<comment type="similarity">
    <text evidence="1">Belongs to the disease resistance NB-LRR family.</text>
</comment>
<dbReference type="InterPro" id="IPR036388">
    <property type="entry name" value="WH-like_DNA-bd_sf"/>
</dbReference>
<dbReference type="EMBL" id="BJWL01000011">
    <property type="protein sequence ID" value="GFY96247.1"/>
    <property type="molecule type" value="Genomic_DNA"/>
</dbReference>
<dbReference type="InterPro" id="IPR002182">
    <property type="entry name" value="NB-ARC"/>
</dbReference>
<keyword evidence="5" id="KW-0547">Nucleotide-binding</keyword>
<dbReference type="SUPFAM" id="SSF52058">
    <property type="entry name" value="L domain-like"/>
    <property type="match status" value="1"/>
</dbReference>
<evidence type="ECO:0000256" key="6">
    <source>
        <dbReference type="SAM" id="Coils"/>
    </source>
</evidence>
<gene>
    <name evidence="9" type="ORF">Acr_11g0005530</name>
</gene>
<dbReference type="PANTHER" id="PTHR33463">
    <property type="entry name" value="NB-ARC DOMAIN-CONTAINING PROTEIN-RELATED"/>
    <property type="match status" value="1"/>
</dbReference>
<feature type="domain" description="Disease resistance protein At4g27190-like leucine-rich repeats" evidence="8">
    <location>
        <begin position="788"/>
        <end position="863"/>
    </location>
</feature>
<dbReference type="PRINTS" id="PR00364">
    <property type="entry name" value="DISEASERSIST"/>
</dbReference>
<evidence type="ECO:0008006" key="11">
    <source>
        <dbReference type="Google" id="ProtNLM"/>
    </source>
</evidence>
<dbReference type="Gene3D" id="1.10.8.430">
    <property type="entry name" value="Helical domain of apoptotic protease-activating factors"/>
    <property type="match status" value="1"/>
</dbReference>
<dbReference type="SUPFAM" id="SSF52540">
    <property type="entry name" value="P-loop containing nucleoside triphosphate hydrolases"/>
    <property type="match status" value="1"/>
</dbReference>
<dbReference type="InterPro" id="IPR032675">
    <property type="entry name" value="LRR_dom_sf"/>
</dbReference>
<reference evidence="9 10" key="1">
    <citation type="submission" date="2019-07" db="EMBL/GenBank/DDBJ databases">
        <title>De Novo Assembly of kiwifruit Actinidia rufa.</title>
        <authorList>
            <person name="Sugita-Konishi S."/>
            <person name="Sato K."/>
            <person name="Mori E."/>
            <person name="Abe Y."/>
            <person name="Kisaki G."/>
            <person name="Hamano K."/>
            <person name="Suezawa K."/>
            <person name="Otani M."/>
            <person name="Fukuda T."/>
            <person name="Manabe T."/>
            <person name="Gomi K."/>
            <person name="Tabuchi M."/>
            <person name="Akimitsu K."/>
            <person name="Kataoka I."/>
        </authorList>
    </citation>
    <scope>NUCLEOTIDE SEQUENCE [LARGE SCALE GENOMIC DNA]</scope>
    <source>
        <strain evidence="10">cv. Fuchu</strain>
    </source>
</reference>
<accession>A0A7J0FE95</accession>
<evidence type="ECO:0000313" key="10">
    <source>
        <dbReference type="Proteomes" id="UP000585474"/>
    </source>
</evidence>
<dbReference type="PANTHER" id="PTHR33463:SF145">
    <property type="entry name" value="NB-ARC DOMAIN-CONTAINING PROTEIN"/>
    <property type="match status" value="1"/>
</dbReference>
<evidence type="ECO:0000256" key="1">
    <source>
        <dbReference type="ARBA" id="ARBA00008894"/>
    </source>
</evidence>
<dbReference type="GO" id="GO:0006952">
    <property type="term" value="P:defense response"/>
    <property type="evidence" value="ECO:0007669"/>
    <property type="project" value="UniProtKB-KW"/>
</dbReference>
<keyword evidence="2" id="KW-0433">Leucine-rich repeat</keyword>
<feature type="coiled-coil region" evidence="6">
    <location>
        <begin position="14"/>
        <end position="48"/>
    </location>
</feature>
<dbReference type="GO" id="GO:0005524">
    <property type="term" value="F:ATP binding"/>
    <property type="evidence" value="ECO:0007669"/>
    <property type="project" value="UniProtKB-KW"/>
</dbReference>
<sequence>MKRFKKAIKAASYVCHYKANLENLEAEMRRLEDRWEIIERKVREAKDHGEQVEAAVSHWRTDVDGMKQSIQKLVEQRTAKQNMHCFVCSCPNIKWRYRLSKLAEERTEAVKKLTQDSHFDEISHHKPPPPELEFPSNENYVTLNSRTRILKAIMDALNDPKVNMIGVHGLGGVGKTRLVEEVRKRMRENGTFKQAPLATVSKNPNVKDIQSKLAGELFFTLDAAADDKIRASRLWDKLSNGEKYLVILDDIWRDVDLKAIGIPITEGKTGCKVVLTSRNEGLLKKMKVDRSFQIAELSELEAWAFFKKKVGDSVDSPELYPLASKVCQHCKGLPVAINAIGAALEGKPVHAWKNALDKLESCMLTDIEDIDPSVFASLRVTYDMLHSKDAKSCFLTCCSFPDDAHIPIDDLTRHCVAGRLLAPTPHTLDDARNAVHTVVDTLKSYSLLSDGREGNIVRMHDVIREIGIRIACDEKAFLIADGIRDWPETPENGPSYSVISIRSGNINQLPDELSYPQLHTLIFEYINYPRLKVPDRFLSGMKKLTVLVFNGMCLLPFPSSLGQLANLRMLCLNQCELGDIKMLGYLKTKLEVLSLRGSNIVALPPEIGQLTSLLSLDLRECNDLSVIPQGVIFNLTKLEELYIPDRFDKWKATTDKKQDTSSNVSLDELRSLNDQLTTLHIHIPDVLLLPKKQLKFENLKWFKISVGSMFEYSENFPGTSILKLVGIPLKDEFKALVHKAEVLYLQELEGLKRVLHDRADGEEFLNLKYLRVKLCLDLEYLLAKPKSVSFSNLSVLIIQSCGNLRYLFSLSCARGLLQLERLEIKSCPMEEIVGFDGEEDEDELTKKICFSKLKYMLLQELPKIISFYPQKDKTASTDRNFFPHSQSLFNEKVYMLYQYPFILF</sequence>
<dbReference type="FunFam" id="3.40.50.300:FF:001091">
    <property type="entry name" value="Probable disease resistance protein At1g61300"/>
    <property type="match status" value="1"/>
</dbReference>
<dbReference type="Proteomes" id="UP000585474">
    <property type="component" value="Unassembled WGS sequence"/>
</dbReference>
<evidence type="ECO:0000259" key="8">
    <source>
        <dbReference type="Pfam" id="PF23247"/>
    </source>
</evidence>
<dbReference type="AlphaFoldDB" id="A0A7J0FE95"/>
<proteinExistence type="inferred from homology"/>
<keyword evidence="10" id="KW-1185">Reference proteome</keyword>
<keyword evidence="5" id="KW-0067">ATP-binding</keyword>
<keyword evidence="4" id="KW-0611">Plant defense</keyword>